<feature type="compositionally biased region" description="Polar residues" evidence="1">
    <location>
        <begin position="209"/>
        <end position="225"/>
    </location>
</feature>
<reference evidence="3" key="1">
    <citation type="journal article" date="2018" name="Nat. Microbiol.">
        <title>Leveraging single-cell genomics to expand the fungal tree of life.</title>
        <authorList>
            <person name="Ahrendt S.R."/>
            <person name="Quandt C.A."/>
            <person name="Ciobanu D."/>
            <person name="Clum A."/>
            <person name="Salamov A."/>
            <person name="Andreopoulos B."/>
            <person name="Cheng J.F."/>
            <person name="Woyke T."/>
            <person name="Pelin A."/>
            <person name="Henrissat B."/>
            <person name="Reynolds N.K."/>
            <person name="Benny G.L."/>
            <person name="Smith M.E."/>
            <person name="James T.Y."/>
            <person name="Grigoriev I.V."/>
        </authorList>
    </citation>
    <scope>NUCLEOTIDE SEQUENCE [LARGE SCALE GENOMIC DNA]</scope>
</reference>
<feature type="compositionally biased region" description="Low complexity" evidence="1">
    <location>
        <begin position="98"/>
        <end position="107"/>
    </location>
</feature>
<proteinExistence type="predicted"/>
<feature type="compositionally biased region" description="Basic and acidic residues" evidence="1">
    <location>
        <begin position="338"/>
        <end position="354"/>
    </location>
</feature>
<feature type="compositionally biased region" description="Basic and acidic residues" evidence="1">
    <location>
        <begin position="594"/>
        <end position="605"/>
    </location>
</feature>
<feature type="region of interest" description="Disordered" evidence="1">
    <location>
        <begin position="1"/>
        <end position="143"/>
    </location>
</feature>
<feature type="compositionally biased region" description="Polar residues" evidence="1">
    <location>
        <begin position="169"/>
        <end position="188"/>
    </location>
</feature>
<feature type="region of interest" description="Disordered" evidence="1">
    <location>
        <begin position="169"/>
        <end position="409"/>
    </location>
</feature>
<feature type="compositionally biased region" description="Polar residues" evidence="1">
    <location>
        <begin position="303"/>
        <end position="323"/>
    </location>
</feature>
<feature type="compositionally biased region" description="Polar residues" evidence="1">
    <location>
        <begin position="123"/>
        <end position="134"/>
    </location>
</feature>
<evidence type="ECO:0000313" key="2">
    <source>
        <dbReference type="EMBL" id="RKO85488.1"/>
    </source>
</evidence>
<dbReference type="AlphaFoldDB" id="A0A4P9W3V7"/>
<feature type="region of interest" description="Disordered" evidence="1">
    <location>
        <begin position="551"/>
        <end position="641"/>
    </location>
</feature>
<name>A0A4P9W3V7_9FUNG</name>
<keyword evidence="3" id="KW-1185">Reference proteome</keyword>
<protein>
    <submittedName>
        <fullName evidence="2">Uncharacterized protein</fullName>
    </submittedName>
</protein>
<feature type="compositionally biased region" description="Acidic residues" evidence="1">
    <location>
        <begin position="10"/>
        <end position="20"/>
    </location>
</feature>
<feature type="compositionally biased region" description="Basic and acidic residues" evidence="1">
    <location>
        <begin position="362"/>
        <end position="376"/>
    </location>
</feature>
<gene>
    <name evidence="2" type="ORF">BDK51DRAFT_47952</name>
</gene>
<accession>A0A4P9W3V7</accession>
<feature type="compositionally biased region" description="Basic and acidic residues" evidence="1">
    <location>
        <begin position="629"/>
        <end position="641"/>
    </location>
</feature>
<organism evidence="2 3">
    <name type="scientific">Blyttiomyces helicus</name>
    <dbReference type="NCBI Taxonomy" id="388810"/>
    <lineage>
        <taxon>Eukaryota</taxon>
        <taxon>Fungi</taxon>
        <taxon>Fungi incertae sedis</taxon>
        <taxon>Chytridiomycota</taxon>
        <taxon>Chytridiomycota incertae sedis</taxon>
        <taxon>Chytridiomycetes</taxon>
        <taxon>Chytridiomycetes incertae sedis</taxon>
        <taxon>Blyttiomyces</taxon>
    </lineage>
</organism>
<feature type="compositionally biased region" description="Basic and acidic residues" evidence="1">
    <location>
        <begin position="285"/>
        <end position="296"/>
    </location>
</feature>
<evidence type="ECO:0000256" key="1">
    <source>
        <dbReference type="SAM" id="MobiDB-lite"/>
    </source>
</evidence>
<feature type="compositionally biased region" description="Low complexity" evidence="1">
    <location>
        <begin position="24"/>
        <end position="40"/>
    </location>
</feature>
<sequence>MSPPKNPDADPIEDVEDPDEADKPTATQAPPPSSTQSNSALDPASKPDPSYVPFKIAVPTNEPKMAPPRNTKPHQPRKVNSSRTRAKDDIAMSRASRRGASSLASSRGGRGGRTGGDRNVGGTDSTPSGVNPNTFYRAPANLTSETLDGNLHAWREKGSLRNWIVFSDASLTSDRTSPHVQDTQSKARQTPDEGADDDIQPPHKRQRPISATQKESPHFMNSNEAEQPAKKAKPRRRSSEEDNDDFQPSPKSRRTLSKTREESGSPPRFSGGVVTIEDEPVEDEPVQHESTWDTHHPTPLPPNSSTVSDRPTTSRGRNSTAPPVTQPRPQPDSSKGQLDARVRPVLSRRLDAHSDSASVVRSSREVAKARSRDLAKAETAVEASRPTHSLGLAGGHASGSRPRVSGMQPAPPAPDAIVVDGLLRDKKWHIPPNARYELRIADDNLTFTNREKSHTGSISALVCDVDDLSSMKGRRGLAIRKLANPDTYASDEKYSRVIEDRMILHHPGKFTAVLRTTGTLFLEKLSDRSRKRVTQLDDIQTKQLFDWMKHEEERQRQARAKSEEEKEHAVRTAAPTSRRERPMRSSRISSTSKDSSENVSRHWEEVIDSDNDEWVPPGGKRRLTTRSMVVKEKEKPFEDRE</sequence>
<dbReference type="Proteomes" id="UP000269721">
    <property type="component" value="Unassembled WGS sequence"/>
</dbReference>
<dbReference type="EMBL" id="KZ999030">
    <property type="protein sequence ID" value="RKO85488.1"/>
    <property type="molecule type" value="Genomic_DNA"/>
</dbReference>
<evidence type="ECO:0000313" key="3">
    <source>
        <dbReference type="Proteomes" id="UP000269721"/>
    </source>
</evidence>
<feature type="compositionally biased region" description="Basic and acidic residues" evidence="1">
    <location>
        <begin position="551"/>
        <end position="570"/>
    </location>
</feature>